<evidence type="ECO:0000256" key="1">
    <source>
        <dbReference type="SAM" id="MobiDB-lite"/>
    </source>
</evidence>
<name>A0A4C1WTM5_EUMVA</name>
<gene>
    <name evidence="2" type="ORF">EVAR_87931_1</name>
</gene>
<comment type="caution">
    <text evidence="2">The sequence shown here is derived from an EMBL/GenBank/DDBJ whole genome shotgun (WGS) entry which is preliminary data.</text>
</comment>
<dbReference type="EMBL" id="BGZK01000655">
    <property type="protein sequence ID" value="GBP54856.1"/>
    <property type="molecule type" value="Genomic_DNA"/>
</dbReference>
<evidence type="ECO:0000313" key="2">
    <source>
        <dbReference type="EMBL" id="GBP54856.1"/>
    </source>
</evidence>
<reference evidence="2 3" key="1">
    <citation type="journal article" date="2019" name="Commun. Biol.">
        <title>The bagworm genome reveals a unique fibroin gene that provides high tensile strength.</title>
        <authorList>
            <person name="Kono N."/>
            <person name="Nakamura H."/>
            <person name="Ohtoshi R."/>
            <person name="Tomita M."/>
            <person name="Numata K."/>
            <person name="Arakawa K."/>
        </authorList>
    </citation>
    <scope>NUCLEOTIDE SEQUENCE [LARGE SCALE GENOMIC DNA]</scope>
</reference>
<dbReference type="AlphaFoldDB" id="A0A4C1WTM5"/>
<proteinExistence type="predicted"/>
<organism evidence="2 3">
    <name type="scientific">Eumeta variegata</name>
    <name type="common">Bagworm moth</name>
    <name type="synonym">Eumeta japonica</name>
    <dbReference type="NCBI Taxonomy" id="151549"/>
    <lineage>
        <taxon>Eukaryota</taxon>
        <taxon>Metazoa</taxon>
        <taxon>Ecdysozoa</taxon>
        <taxon>Arthropoda</taxon>
        <taxon>Hexapoda</taxon>
        <taxon>Insecta</taxon>
        <taxon>Pterygota</taxon>
        <taxon>Neoptera</taxon>
        <taxon>Endopterygota</taxon>
        <taxon>Lepidoptera</taxon>
        <taxon>Glossata</taxon>
        <taxon>Ditrysia</taxon>
        <taxon>Tineoidea</taxon>
        <taxon>Psychidae</taxon>
        <taxon>Oiketicinae</taxon>
        <taxon>Eumeta</taxon>
    </lineage>
</organism>
<evidence type="ECO:0000313" key="3">
    <source>
        <dbReference type="Proteomes" id="UP000299102"/>
    </source>
</evidence>
<keyword evidence="3" id="KW-1185">Reference proteome</keyword>
<dbReference type="Proteomes" id="UP000299102">
    <property type="component" value="Unassembled WGS sequence"/>
</dbReference>
<feature type="region of interest" description="Disordered" evidence="1">
    <location>
        <begin position="118"/>
        <end position="146"/>
    </location>
</feature>
<accession>A0A4C1WTM5</accession>
<sequence>MSVTHRYFKLNRTADNLSMYKNEDLQMKYVCLAQGTRTAQLPTTPQQLESNSVPTRAARNHAFPITATDIGPVISAKAPSGAARAVAAGAPSSGCQLQKSGATAAPTDGITAGRLRDRTHSCSRKTGSMRRVAVAGAASTSKNTSM</sequence>
<protein>
    <submittedName>
        <fullName evidence="2">Uncharacterized protein</fullName>
    </submittedName>
</protein>